<evidence type="ECO:0000313" key="2">
    <source>
        <dbReference type="EMBL" id="KAJ3224040.1"/>
    </source>
</evidence>
<comment type="caution">
    <text evidence="2">The sequence shown here is derived from an EMBL/GenBank/DDBJ whole genome shotgun (WGS) entry which is preliminary data.</text>
</comment>
<name>A0AAD5U830_9FUNG</name>
<evidence type="ECO:0000313" key="3">
    <source>
        <dbReference type="Proteomes" id="UP001211065"/>
    </source>
</evidence>
<accession>A0AAD5U830</accession>
<keyword evidence="3" id="KW-1185">Reference proteome</keyword>
<feature type="compositionally biased region" description="Basic and acidic residues" evidence="1">
    <location>
        <begin position="1"/>
        <end position="26"/>
    </location>
</feature>
<protein>
    <submittedName>
        <fullName evidence="2">Uncharacterized protein</fullName>
    </submittedName>
</protein>
<proteinExistence type="predicted"/>
<feature type="region of interest" description="Disordered" evidence="1">
    <location>
        <begin position="1"/>
        <end position="66"/>
    </location>
</feature>
<dbReference type="EMBL" id="JADGJW010000107">
    <property type="protein sequence ID" value="KAJ3224040.1"/>
    <property type="molecule type" value="Genomic_DNA"/>
</dbReference>
<sequence length="66" mass="7533">MTSSEESVKADREEVQLNKTEFEKHLPTQTMTASEECVRADREEILKEEEKPTFEAIRTKSAESSG</sequence>
<organism evidence="2 3">
    <name type="scientific">Clydaea vesicula</name>
    <dbReference type="NCBI Taxonomy" id="447962"/>
    <lineage>
        <taxon>Eukaryota</taxon>
        <taxon>Fungi</taxon>
        <taxon>Fungi incertae sedis</taxon>
        <taxon>Chytridiomycota</taxon>
        <taxon>Chytridiomycota incertae sedis</taxon>
        <taxon>Chytridiomycetes</taxon>
        <taxon>Lobulomycetales</taxon>
        <taxon>Lobulomycetaceae</taxon>
        <taxon>Clydaea</taxon>
    </lineage>
</organism>
<feature type="compositionally biased region" description="Basic and acidic residues" evidence="1">
    <location>
        <begin position="36"/>
        <end position="66"/>
    </location>
</feature>
<dbReference type="AlphaFoldDB" id="A0AAD5U830"/>
<dbReference type="Proteomes" id="UP001211065">
    <property type="component" value="Unassembled WGS sequence"/>
</dbReference>
<evidence type="ECO:0000256" key="1">
    <source>
        <dbReference type="SAM" id="MobiDB-lite"/>
    </source>
</evidence>
<gene>
    <name evidence="2" type="ORF">HK099_000318</name>
</gene>
<reference evidence="2" key="1">
    <citation type="submission" date="2020-05" db="EMBL/GenBank/DDBJ databases">
        <title>Phylogenomic resolution of chytrid fungi.</title>
        <authorList>
            <person name="Stajich J.E."/>
            <person name="Amses K."/>
            <person name="Simmons R."/>
            <person name="Seto K."/>
            <person name="Myers J."/>
            <person name="Bonds A."/>
            <person name="Quandt C.A."/>
            <person name="Barry K."/>
            <person name="Liu P."/>
            <person name="Grigoriev I."/>
            <person name="Longcore J.E."/>
            <person name="James T.Y."/>
        </authorList>
    </citation>
    <scope>NUCLEOTIDE SEQUENCE</scope>
    <source>
        <strain evidence="2">JEL0476</strain>
    </source>
</reference>